<dbReference type="Pfam" id="PF21010">
    <property type="entry name" value="HA2_C"/>
    <property type="match status" value="1"/>
</dbReference>
<dbReference type="InterPro" id="IPR007502">
    <property type="entry name" value="Helicase-assoc_dom"/>
</dbReference>
<dbReference type="PANTHER" id="PTHR18934:SF118">
    <property type="entry name" value="ATP-DEPENDENT RNA HELICASE DHX33"/>
    <property type="match status" value="1"/>
</dbReference>
<evidence type="ECO:0000313" key="12">
    <source>
        <dbReference type="Proteomes" id="UP001151518"/>
    </source>
</evidence>
<dbReference type="Pfam" id="PF00271">
    <property type="entry name" value="Helicase_C"/>
    <property type="match status" value="1"/>
</dbReference>
<keyword evidence="6" id="KW-0067">ATP-binding</keyword>
<dbReference type="CDD" id="cd17978">
    <property type="entry name" value="DEXHc_DHX33"/>
    <property type="match status" value="1"/>
</dbReference>
<evidence type="ECO:0000313" key="11">
    <source>
        <dbReference type="EMBL" id="KAJ2679439.1"/>
    </source>
</evidence>
<evidence type="ECO:0000259" key="9">
    <source>
        <dbReference type="PROSITE" id="PS51192"/>
    </source>
</evidence>
<dbReference type="PROSITE" id="PS51192">
    <property type="entry name" value="HELICASE_ATP_BIND_1"/>
    <property type="match status" value="1"/>
</dbReference>
<dbReference type="InterPro" id="IPR027417">
    <property type="entry name" value="P-loop_NTPase"/>
</dbReference>
<dbReference type="InterPro" id="IPR011545">
    <property type="entry name" value="DEAD/DEAH_box_helicase_dom"/>
</dbReference>
<dbReference type="EMBL" id="JANBTW010000012">
    <property type="protein sequence ID" value="KAJ2679439.1"/>
    <property type="molecule type" value="Genomic_DNA"/>
</dbReference>
<comment type="caution">
    <text evidence="11">The sequence shown here is derived from an EMBL/GenBank/DDBJ whole genome shotgun (WGS) entry which is preliminary data.</text>
</comment>
<dbReference type="SMART" id="SM00487">
    <property type="entry name" value="DEXDc"/>
    <property type="match status" value="1"/>
</dbReference>
<evidence type="ECO:0000259" key="10">
    <source>
        <dbReference type="PROSITE" id="PS51194"/>
    </source>
</evidence>
<evidence type="ECO:0000256" key="7">
    <source>
        <dbReference type="ARBA" id="ARBA00047984"/>
    </source>
</evidence>
<gene>
    <name evidence="11" type="primary">prh1</name>
    <name evidence="11" type="ORF">GGI25_001574</name>
</gene>
<evidence type="ECO:0000256" key="3">
    <source>
        <dbReference type="ARBA" id="ARBA00022741"/>
    </source>
</evidence>
<dbReference type="GO" id="GO:0016787">
    <property type="term" value="F:hydrolase activity"/>
    <property type="evidence" value="ECO:0007669"/>
    <property type="project" value="UniProtKB-KW"/>
</dbReference>
<feature type="region of interest" description="Disordered" evidence="8">
    <location>
        <begin position="16"/>
        <end position="41"/>
    </location>
</feature>
<feature type="compositionally biased region" description="Basic and acidic residues" evidence="8">
    <location>
        <begin position="28"/>
        <end position="41"/>
    </location>
</feature>
<dbReference type="SUPFAM" id="SSF52540">
    <property type="entry name" value="P-loop containing nucleoside triphosphate hydrolases"/>
    <property type="match status" value="1"/>
</dbReference>
<dbReference type="Proteomes" id="UP001151518">
    <property type="component" value="Unassembled WGS sequence"/>
</dbReference>
<dbReference type="Gene3D" id="1.20.120.1080">
    <property type="match status" value="1"/>
</dbReference>
<evidence type="ECO:0000256" key="1">
    <source>
        <dbReference type="ARBA" id="ARBA00008792"/>
    </source>
</evidence>
<dbReference type="SMART" id="SM00847">
    <property type="entry name" value="HA2"/>
    <property type="match status" value="1"/>
</dbReference>
<dbReference type="InterPro" id="IPR002464">
    <property type="entry name" value="DNA/RNA_helicase_DEAH_CS"/>
</dbReference>
<dbReference type="OrthoDB" id="10253254at2759"/>
<feature type="domain" description="Helicase ATP-binding" evidence="9">
    <location>
        <begin position="69"/>
        <end position="304"/>
    </location>
</feature>
<dbReference type="AlphaFoldDB" id="A0A9W8GC27"/>
<dbReference type="Pfam" id="PF07717">
    <property type="entry name" value="OB_NTP_bind"/>
    <property type="match status" value="1"/>
</dbReference>
<dbReference type="GO" id="GO:0005730">
    <property type="term" value="C:nucleolus"/>
    <property type="evidence" value="ECO:0007669"/>
    <property type="project" value="TreeGrafter"/>
</dbReference>
<dbReference type="InterPro" id="IPR014001">
    <property type="entry name" value="Helicase_ATP-bd"/>
</dbReference>
<feature type="region of interest" description="Disordered" evidence="8">
    <location>
        <begin position="232"/>
        <end position="253"/>
    </location>
</feature>
<evidence type="ECO:0000256" key="6">
    <source>
        <dbReference type="ARBA" id="ARBA00022840"/>
    </source>
</evidence>
<keyword evidence="5 11" id="KW-0347">Helicase</keyword>
<dbReference type="Gene3D" id="3.40.50.300">
    <property type="entry name" value="P-loop containing nucleotide triphosphate hydrolases"/>
    <property type="match status" value="2"/>
</dbReference>
<dbReference type="InterPro" id="IPR048333">
    <property type="entry name" value="HA2_WH"/>
</dbReference>
<dbReference type="Pfam" id="PF00270">
    <property type="entry name" value="DEAD"/>
    <property type="match status" value="1"/>
</dbReference>
<organism evidence="11 12">
    <name type="scientific">Coemansia spiralis</name>
    <dbReference type="NCBI Taxonomy" id="417178"/>
    <lineage>
        <taxon>Eukaryota</taxon>
        <taxon>Fungi</taxon>
        <taxon>Fungi incertae sedis</taxon>
        <taxon>Zoopagomycota</taxon>
        <taxon>Kickxellomycotina</taxon>
        <taxon>Kickxellomycetes</taxon>
        <taxon>Kickxellales</taxon>
        <taxon>Kickxellaceae</taxon>
        <taxon>Coemansia</taxon>
    </lineage>
</organism>
<accession>A0A9W8GC27</accession>
<dbReference type="InterPro" id="IPR011709">
    <property type="entry name" value="DEAD-box_helicase_OB_fold"/>
</dbReference>
<evidence type="ECO:0000256" key="5">
    <source>
        <dbReference type="ARBA" id="ARBA00022806"/>
    </source>
</evidence>
<dbReference type="InterPro" id="IPR001650">
    <property type="entry name" value="Helicase_C-like"/>
</dbReference>
<evidence type="ECO:0000256" key="4">
    <source>
        <dbReference type="ARBA" id="ARBA00022801"/>
    </source>
</evidence>
<dbReference type="CDD" id="cd18791">
    <property type="entry name" value="SF2_C_RHA"/>
    <property type="match status" value="1"/>
</dbReference>
<dbReference type="GO" id="GO:0045943">
    <property type="term" value="P:positive regulation of transcription by RNA polymerase I"/>
    <property type="evidence" value="ECO:0007669"/>
    <property type="project" value="TreeGrafter"/>
</dbReference>
<proteinExistence type="inferred from homology"/>
<feature type="domain" description="Helicase C-terminal" evidence="10">
    <location>
        <begin position="329"/>
        <end position="502"/>
    </location>
</feature>
<evidence type="ECO:0000256" key="8">
    <source>
        <dbReference type="SAM" id="MobiDB-lite"/>
    </source>
</evidence>
<dbReference type="PROSITE" id="PS51194">
    <property type="entry name" value="HELICASE_CTER"/>
    <property type="match status" value="1"/>
</dbReference>
<dbReference type="GO" id="GO:0003725">
    <property type="term" value="F:double-stranded RNA binding"/>
    <property type="evidence" value="ECO:0007669"/>
    <property type="project" value="TreeGrafter"/>
</dbReference>
<protein>
    <recommendedName>
        <fullName evidence="2">RNA helicase</fullName>
        <ecNumber evidence="2">3.6.4.13</ecNumber>
    </recommendedName>
</protein>
<keyword evidence="3" id="KW-0547">Nucleotide-binding</keyword>
<name>A0A9W8GC27_9FUNG</name>
<dbReference type="PANTHER" id="PTHR18934">
    <property type="entry name" value="ATP-DEPENDENT RNA HELICASE"/>
    <property type="match status" value="1"/>
</dbReference>
<sequence length="761" mass="84766">MVRKIVFSDTGNATDADALPHNLGAEEPVPKETKGKFKKSNQRDYKAVAQNLKQQRQDLPIFSARNAIIREVRKHNSLIIVGETGSGKTTQIPQYLLESGFTIYGQTAIAITQPRRVAATSIAKRVSEEVGTPLGARVGYTIRFEDCSSDKTQLKFCTDGLLLREILSDPLLRRYSVVILDEAHERTLRTDILLGMLKGIQKERARIAQLNRDSAAQNGQSFDGWHAHKGGEKLHRDHRSSGSHVVFGESPDPEQKESTVFTVIDDAHGDVTGIQDLKVIVMSATLDAERFSEYFGGAPILYVAGRQFPVTTYYTTTPQSDYLDAAHLTALQIHTETPSNSGDVLVFLSGQEDIENVERLLRESTASFPPEVPHLLPCPIFAALPQSQQSRVFDPAPEFSRKIILATNIAETSLTIPGIRHVIDSGVHKVRGFDPRVGESLLVEPISQSSARQRAGRAGREAPGYCYRLYTEADFAQLPEDSVPEIKRCQLSMVVLQLKAAGVHDIMAFDFMDRPSKKALKHALLELYALEALDDKGELTKLGRWMSEFPLEPSYSKVVYASQKAHCTREAIDIVSLLSVDSLFFIPADKREESNAAQMTFRSADGDHLTYLNLLRAYVKVNGDKEWCQEHFVNRRNMRHVLDVRQQLTRLCTRLGMDTERSCNTDLDTVLKCFLSGFFHNCALLQPDGSYRSLNGSQAVHIHPGSSIFGKKIPAIFYDQLVFTNKLHARAVSAADPLWIAQAAPKLYGRLLSSTVNYPTN</sequence>
<dbReference type="EC" id="3.6.4.13" evidence="2"/>
<dbReference type="GO" id="GO:1990904">
    <property type="term" value="C:ribonucleoprotein complex"/>
    <property type="evidence" value="ECO:0007669"/>
    <property type="project" value="UniProtKB-ARBA"/>
</dbReference>
<evidence type="ECO:0000256" key="2">
    <source>
        <dbReference type="ARBA" id="ARBA00012552"/>
    </source>
</evidence>
<dbReference type="SMART" id="SM00490">
    <property type="entry name" value="HELICc"/>
    <property type="match status" value="1"/>
</dbReference>
<dbReference type="GO" id="GO:0005524">
    <property type="term" value="F:ATP binding"/>
    <property type="evidence" value="ECO:0007669"/>
    <property type="project" value="UniProtKB-KW"/>
</dbReference>
<dbReference type="PROSITE" id="PS00690">
    <property type="entry name" value="DEAH_ATP_HELICASE"/>
    <property type="match status" value="1"/>
</dbReference>
<dbReference type="FunFam" id="3.40.50.300:FF:000578">
    <property type="entry name" value="probable ATP-dependent RNA helicase DHX35"/>
    <property type="match status" value="1"/>
</dbReference>
<reference evidence="11" key="1">
    <citation type="submission" date="2022-07" db="EMBL/GenBank/DDBJ databases">
        <title>Phylogenomic reconstructions and comparative analyses of Kickxellomycotina fungi.</title>
        <authorList>
            <person name="Reynolds N.K."/>
            <person name="Stajich J.E."/>
            <person name="Barry K."/>
            <person name="Grigoriev I.V."/>
            <person name="Crous P."/>
            <person name="Smith M.E."/>
        </authorList>
    </citation>
    <scope>NUCLEOTIDE SEQUENCE</scope>
    <source>
        <strain evidence="11">NRRL 3115</strain>
    </source>
</reference>
<comment type="catalytic activity">
    <reaction evidence="7">
        <text>ATP + H2O = ADP + phosphate + H(+)</text>
        <dbReference type="Rhea" id="RHEA:13065"/>
        <dbReference type="ChEBI" id="CHEBI:15377"/>
        <dbReference type="ChEBI" id="CHEBI:15378"/>
        <dbReference type="ChEBI" id="CHEBI:30616"/>
        <dbReference type="ChEBI" id="CHEBI:43474"/>
        <dbReference type="ChEBI" id="CHEBI:456216"/>
        <dbReference type="EC" id="3.6.4.13"/>
    </reaction>
</comment>
<dbReference type="GO" id="GO:0003724">
    <property type="term" value="F:RNA helicase activity"/>
    <property type="evidence" value="ECO:0007669"/>
    <property type="project" value="UniProtKB-EC"/>
</dbReference>
<dbReference type="Pfam" id="PF04408">
    <property type="entry name" value="WHD_HA2"/>
    <property type="match status" value="1"/>
</dbReference>
<keyword evidence="4 11" id="KW-0378">Hydrolase</keyword>
<comment type="similarity">
    <text evidence="1">Belongs to the DEAD box helicase family. DEAH subfamily.</text>
</comment>
<dbReference type="FunFam" id="3.40.50.300:FF:000145">
    <property type="entry name" value="probable ATP-dependent RNA helicase DHX40"/>
    <property type="match status" value="1"/>
</dbReference>